<dbReference type="GO" id="GO:0042015">
    <property type="term" value="F:interleukin-20 binding"/>
    <property type="evidence" value="ECO:0007669"/>
    <property type="project" value="TreeGrafter"/>
</dbReference>
<dbReference type="InterPro" id="IPR003961">
    <property type="entry name" value="FN3_dom"/>
</dbReference>
<accession>A0A8T2JQ77</accession>
<dbReference type="Pfam" id="PF01108">
    <property type="entry name" value="Tissue_fac"/>
    <property type="match status" value="1"/>
</dbReference>
<feature type="non-terminal residue" evidence="4">
    <location>
        <position position="269"/>
    </location>
</feature>
<name>A0A8T2JQ77_9PIPI</name>
<dbReference type="PANTHER" id="PTHR20859:SF48">
    <property type="entry name" value="INTERLEUKIN-20 RECEPTOR SUBUNIT BETA"/>
    <property type="match status" value="1"/>
</dbReference>
<dbReference type="OrthoDB" id="8704831at2759"/>
<keyword evidence="1" id="KW-1133">Transmembrane helix</keyword>
<evidence type="ECO:0000259" key="2">
    <source>
        <dbReference type="Pfam" id="PF01108"/>
    </source>
</evidence>
<evidence type="ECO:0000313" key="5">
    <source>
        <dbReference type="Proteomes" id="UP000812440"/>
    </source>
</evidence>
<dbReference type="GO" id="GO:0005886">
    <property type="term" value="C:plasma membrane"/>
    <property type="evidence" value="ECO:0007669"/>
    <property type="project" value="TreeGrafter"/>
</dbReference>
<evidence type="ECO:0008006" key="6">
    <source>
        <dbReference type="Google" id="ProtNLM"/>
    </source>
</evidence>
<dbReference type="InterPro" id="IPR050650">
    <property type="entry name" value="Type-II_Cytokine-TF_Rcpt"/>
</dbReference>
<feature type="domain" description="Fibronectin type-III" evidence="2">
    <location>
        <begin position="7"/>
        <end position="103"/>
    </location>
</feature>
<feature type="transmembrane region" description="Helical" evidence="1">
    <location>
        <begin position="215"/>
        <end position="238"/>
    </location>
</feature>
<dbReference type="FunFam" id="2.60.40.10:FF:001006">
    <property type="entry name" value="Interleukin 20 receptor subunit beta"/>
    <property type="match status" value="1"/>
</dbReference>
<gene>
    <name evidence="4" type="ORF">GDO86_010362</name>
</gene>
<dbReference type="InterPro" id="IPR013783">
    <property type="entry name" value="Ig-like_fold"/>
</dbReference>
<dbReference type="Proteomes" id="UP000812440">
    <property type="component" value="Chromosome 5"/>
</dbReference>
<proteinExistence type="predicted"/>
<keyword evidence="1" id="KW-0472">Membrane</keyword>
<dbReference type="Gene3D" id="2.60.40.10">
    <property type="entry name" value="Immunoglobulins"/>
    <property type="match status" value="2"/>
</dbReference>
<sequence>TVFISVSLLAQAKLPSPRNLSMKSINMKHSLYWDPVFIAHENVTYSVQFQGEYESTYKVKLWNDVDGCQSILSLWCNMTEEIASNVQYKIRVRAELGDQVSDWANLSKPFLRNASLLTPPTIKFKTAGPPLILDIENFGPYFLFYLFYWKKGKEEEVVSKKMNRQVTSFHLEKVEEGYEYCAQVIAYAIPIQRNSSKSSTVCAAVQVSGLSSFTIALISFFGIVIGLVLLCALMYILFRLMNYSCCPQGEIPETLVIIYYWLHPNLTQQ</sequence>
<reference evidence="4" key="1">
    <citation type="thesis" date="2020" institute="ProQuest LLC" country="789 East Eisenhower Parkway, Ann Arbor, MI, USA">
        <title>Comparative Genomics and Chromosome Evolution.</title>
        <authorList>
            <person name="Mudd A.B."/>
        </authorList>
    </citation>
    <scope>NUCLEOTIDE SEQUENCE</scope>
    <source>
        <strain evidence="4">Female2</strain>
        <tissue evidence="4">Blood</tissue>
    </source>
</reference>
<dbReference type="SUPFAM" id="SSF49265">
    <property type="entry name" value="Fibronectin type III"/>
    <property type="match status" value="2"/>
</dbReference>
<evidence type="ECO:0000313" key="4">
    <source>
        <dbReference type="EMBL" id="KAG8445557.1"/>
    </source>
</evidence>
<comment type="caution">
    <text evidence="4">The sequence shown here is derived from an EMBL/GenBank/DDBJ whole genome shotgun (WGS) entry which is preliminary data.</text>
</comment>
<feature type="domain" description="Interferon/interleukin receptor" evidence="3">
    <location>
        <begin position="135"/>
        <end position="204"/>
    </location>
</feature>
<evidence type="ECO:0000259" key="3">
    <source>
        <dbReference type="Pfam" id="PF09294"/>
    </source>
</evidence>
<dbReference type="GO" id="GO:0004896">
    <property type="term" value="F:cytokine receptor activity"/>
    <property type="evidence" value="ECO:0007669"/>
    <property type="project" value="TreeGrafter"/>
</dbReference>
<dbReference type="Pfam" id="PF09294">
    <property type="entry name" value="Interfer-bind"/>
    <property type="match status" value="1"/>
</dbReference>
<dbReference type="InterPro" id="IPR015373">
    <property type="entry name" value="Interferon/interleukin_rcp_dom"/>
</dbReference>
<protein>
    <recommendedName>
        <fullName evidence="6">Coagulation factor III</fullName>
    </recommendedName>
</protein>
<dbReference type="InterPro" id="IPR036116">
    <property type="entry name" value="FN3_sf"/>
</dbReference>
<keyword evidence="5" id="KW-1185">Reference proteome</keyword>
<dbReference type="PANTHER" id="PTHR20859">
    <property type="entry name" value="INTERFERON/INTERLEUKIN RECEPTOR"/>
    <property type="match status" value="1"/>
</dbReference>
<dbReference type="EMBL" id="JAACNH010000004">
    <property type="protein sequence ID" value="KAG8445557.1"/>
    <property type="molecule type" value="Genomic_DNA"/>
</dbReference>
<keyword evidence="1" id="KW-0812">Transmembrane</keyword>
<dbReference type="AlphaFoldDB" id="A0A8T2JQ77"/>
<organism evidence="4 5">
    <name type="scientific">Hymenochirus boettgeri</name>
    <name type="common">Congo dwarf clawed frog</name>
    <dbReference type="NCBI Taxonomy" id="247094"/>
    <lineage>
        <taxon>Eukaryota</taxon>
        <taxon>Metazoa</taxon>
        <taxon>Chordata</taxon>
        <taxon>Craniata</taxon>
        <taxon>Vertebrata</taxon>
        <taxon>Euteleostomi</taxon>
        <taxon>Amphibia</taxon>
        <taxon>Batrachia</taxon>
        <taxon>Anura</taxon>
        <taxon>Pipoidea</taxon>
        <taxon>Pipidae</taxon>
        <taxon>Pipinae</taxon>
        <taxon>Hymenochirus</taxon>
    </lineage>
</organism>
<evidence type="ECO:0000256" key="1">
    <source>
        <dbReference type="SAM" id="Phobius"/>
    </source>
</evidence>